<dbReference type="AlphaFoldDB" id="A0A328B044"/>
<evidence type="ECO:0000256" key="6">
    <source>
        <dbReference type="ARBA" id="ARBA00022475"/>
    </source>
</evidence>
<dbReference type="Pfam" id="PF04995">
    <property type="entry name" value="CcmD"/>
    <property type="match status" value="1"/>
</dbReference>
<evidence type="ECO:0000256" key="8">
    <source>
        <dbReference type="ARBA" id="ARBA00022692"/>
    </source>
</evidence>
<dbReference type="RefSeq" id="WP_111456589.1">
    <property type="nucleotide sequence ID" value="NZ_QFYP01000001.1"/>
</dbReference>
<feature type="transmembrane region" description="Helical" evidence="12">
    <location>
        <begin position="12"/>
        <end position="33"/>
    </location>
</feature>
<keyword evidence="9 12" id="KW-0201">Cytochrome c-type biogenesis</keyword>
<evidence type="ECO:0000256" key="2">
    <source>
        <dbReference type="ARBA" id="ARBA00004377"/>
    </source>
</evidence>
<evidence type="ECO:0000256" key="5">
    <source>
        <dbReference type="ARBA" id="ARBA00022448"/>
    </source>
</evidence>
<name>A0A328B044_9CAUL</name>
<protein>
    <recommendedName>
        <fullName evidence="4 12">Heme exporter protein D</fullName>
    </recommendedName>
</protein>
<evidence type="ECO:0000313" key="14">
    <source>
        <dbReference type="Proteomes" id="UP000249842"/>
    </source>
</evidence>
<dbReference type="GO" id="GO:0017004">
    <property type="term" value="P:cytochrome complex assembly"/>
    <property type="evidence" value="ECO:0007669"/>
    <property type="project" value="UniProtKB-KW"/>
</dbReference>
<dbReference type="InterPro" id="IPR007078">
    <property type="entry name" value="Haem_export_protD_CcmD"/>
</dbReference>
<accession>A0A328B044</accession>
<dbReference type="GO" id="GO:0015886">
    <property type="term" value="P:heme transport"/>
    <property type="evidence" value="ECO:0007669"/>
    <property type="project" value="InterPro"/>
</dbReference>
<dbReference type="NCBIfam" id="TIGR03141">
    <property type="entry name" value="cytochro_ccmD"/>
    <property type="match status" value="1"/>
</dbReference>
<reference evidence="14" key="1">
    <citation type="submission" date="2018-05" db="EMBL/GenBank/DDBJ databases">
        <authorList>
            <person name="Li X."/>
        </authorList>
    </citation>
    <scope>NUCLEOTIDE SEQUENCE [LARGE SCALE GENOMIC DNA]</scope>
    <source>
        <strain evidence="14">HKS-05</strain>
    </source>
</reference>
<comment type="similarity">
    <text evidence="3 12">Belongs to the CcmD/CycX/HelD family.</text>
</comment>
<comment type="caution">
    <text evidence="13">The sequence shown here is derived from an EMBL/GenBank/DDBJ whole genome shotgun (WGS) entry which is preliminary data.</text>
</comment>
<evidence type="ECO:0000256" key="1">
    <source>
        <dbReference type="ARBA" id="ARBA00002442"/>
    </source>
</evidence>
<keyword evidence="6 12" id="KW-1003">Cell membrane</keyword>
<sequence length="48" mass="5428">MLDLDAGKYAAFVWPAYAITAAVFVLLIVGALAHARRWRRRAEELARK</sequence>
<keyword evidence="8 12" id="KW-0812">Transmembrane</keyword>
<keyword evidence="14" id="KW-1185">Reference proteome</keyword>
<evidence type="ECO:0000256" key="11">
    <source>
        <dbReference type="ARBA" id="ARBA00023136"/>
    </source>
</evidence>
<comment type="function">
    <text evidence="1 12">Required for the export of heme to the periplasm for the biogenesis of c-type cytochromes.</text>
</comment>
<comment type="subcellular location">
    <subcellularLocation>
        <location evidence="2 12">Cell inner membrane</location>
        <topology evidence="2 12">Single-pass membrane protein</topology>
    </subcellularLocation>
</comment>
<evidence type="ECO:0000256" key="4">
    <source>
        <dbReference type="ARBA" id="ARBA00016461"/>
    </source>
</evidence>
<keyword evidence="7 12" id="KW-0997">Cell inner membrane</keyword>
<dbReference type="GO" id="GO:0005886">
    <property type="term" value="C:plasma membrane"/>
    <property type="evidence" value="ECO:0007669"/>
    <property type="project" value="UniProtKB-SubCell"/>
</dbReference>
<dbReference type="EMBL" id="QFYP01000001">
    <property type="protein sequence ID" value="RAK59296.1"/>
    <property type="molecule type" value="Genomic_DNA"/>
</dbReference>
<organism evidence="13 14">
    <name type="scientific">Phenylobacterium hankyongense</name>
    <dbReference type="NCBI Taxonomy" id="1813876"/>
    <lineage>
        <taxon>Bacteria</taxon>
        <taxon>Pseudomonadati</taxon>
        <taxon>Pseudomonadota</taxon>
        <taxon>Alphaproteobacteria</taxon>
        <taxon>Caulobacterales</taxon>
        <taxon>Caulobacteraceae</taxon>
        <taxon>Phenylobacterium</taxon>
    </lineage>
</organism>
<keyword evidence="5 12" id="KW-0813">Transport</keyword>
<dbReference type="Proteomes" id="UP000249842">
    <property type="component" value="Unassembled WGS sequence"/>
</dbReference>
<evidence type="ECO:0000256" key="7">
    <source>
        <dbReference type="ARBA" id="ARBA00022519"/>
    </source>
</evidence>
<keyword evidence="10 12" id="KW-1133">Transmembrane helix</keyword>
<evidence type="ECO:0000256" key="3">
    <source>
        <dbReference type="ARBA" id="ARBA00008741"/>
    </source>
</evidence>
<gene>
    <name evidence="13" type="primary">ccmD</name>
    <name evidence="13" type="ORF">DJ021_05500</name>
</gene>
<evidence type="ECO:0000256" key="9">
    <source>
        <dbReference type="ARBA" id="ARBA00022748"/>
    </source>
</evidence>
<evidence type="ECO:0000256" key="12">
    <source>
        <dbReference type="RuleBase" id="RU363101"/>
    </source>
</evidence>
<proteinExistence type="inferred from homology"/>
<evidence type="ECO:0000313" key="13">
    <source>
        <dbReference type="EMBL" id="RAK59296.1"/>
    </source>
</evidence>
<keyword evidence="11 12" id="KW-0472">Membrane</keyword>
<evidence type="ECO:0000256" key="10">
    <source>
        <dbReference type="ARBA" id="ARBA00022989"/>
    </source>
</evidence>